<protein>
    <submittedName>
        <fullName evidence="1">Uncharacterized protein</fullName>
    </submittedName>
</protein>
<dbReference type="Proteomes" id="UP000242645">
    <property type="component" value="Chromosome"/>
</dbReference>
<accession>A0A1J1DP82</accession>
<sequence>MFVTIPATVFRDGSFRELNEEQEKLKREIYDKMNPRRRKFVDRIGYANWDPFQQPNDPLDLHTDISRRTTGRLVNEFLRDAAQKGRRGDDYAKGALECALGVVSRDEKYMGIFEFCLWYHNLLKKEGHIA</sequence>
<dbReference type="RefSeq" id="WP_096399192.1">
    <property type="nucleotide sequence ID" value="NZ_AP017368.1"/>
</dbReference>
<gene>
    <name evidence="1" type="ORF">RSDT_0135</name>
</gene>
<organism evidence="1 2">
    <name type="scientific">Candidatus Desulfovibrio trichonymphae</name>
    <dbReference type="NCBI Taxonomy" id="1725232"/>
    <lineage>
        <taxon>Bacteria</taxon>
        <taxon>Pseudomonadati</taxon>
        <taxon>Thermodesulfobacteriota</taxon>
        <taxon>Desulfovibrionia</taxon>
        <taxon>Desulfovibrionales</taxon>
        <taxon>Desulfovibrionaceae</taxon>
        <taxon>Desulfovibrio</taxon>
    </lineage>
</organism>
<reference evidence="1 2" key="1">
    <citation type="journal article" date="2017" name="ISME J.">
        <title>Genome of 'Ca. Desulfovibrio trichonymphae', an H2-oxidizing bacterium in a tripartite symbiotic system within a protist cell in the termite gut.</title>
        <authorList>
            <person name="Kuwahara H."/>
            <person name="Yuki M."/>
            <person name="Izawa K."/>
            <person name="Ohkuma M."/>
            <person name="Hongoh Y."/>
        </authorList>
    </citation>
    <scope>NUCLEOTIDE SEQUENCE [LARGE SCALE GENOMIC DNA]</scope>
    <source>
        <strain evidence="1 2">Rs-N31</strain>
    </source>
</reference>
<name>A0A1J1DP82_9BACT</name>
<dbReference type="AlphaFoldDB" id="A0A1J1DP82"/>
<dbReference type="EMBL" id="AP017368">
    <property type="protein sequence ID" value="BAV91647.1"/>
    <property type="molecule type" value="Genomic_DNA"/>
</dbReference>
<evidence type="ECO:0000313" key="2">
    <source>
        <dbReference type="Proteomes" id="UP000242645"/>
    </source>
</evidence>
<proteinExistence type="predicted"/>
<dbReference type="KEGG" id="dtr:RSDT_0135"/>
<evidence type="ECO:0000313" key="1">
    <source>
        <dbReference type="EMBL" id="BAV91647.1"/>
    </source>
</evidence>
<keyword evidence="2" id="KW-1185">Reference proteome</keyword>
<dbReference type="OrthoDB" id="5456715at2"/>